<dbReference type="GeneID" id="41976695"/>
<dbReference type="RefSeq" id="XP_030991216.1">
    <property type="nucleotide sequence ID" value="XM_031144192.1"/>
</dbReference>
<gene>
    <name evidence="2" type="ORF">E0L32_009248</name>
</gene>
<evidence type="ECO:0000313" key="3">
    <source>
        <dbReference type="Proteomes" id="UP000319257"/>
    </source>
</evidence>
<feature type="compositionally biased region" description="Basic residues" evidence="1">
    <location>
        <begin position="1"/>
        <end position="12"/>
    </location>
</feature>
<evidence type="ECO:0000256" key="1">
    <source>
        <dbReference type="SAM" id="MobiDB-lite"/>
    </source>
</evidence>
<dbReference type="Proteomes" id="UP000319257">
    <property type="component" value="Unassembled WGS sequence"/>
</dbReference>
<feature type="compositionally biased region" description="Polar residues" evidence="1">
    <location>
        <begin position="17"/>
        <end position="28"/>
    </location>
</feature>
<dbReference type="EMBL" id="SKBQ01000066">
    <property type="protein sequence ID" value="TPX09505.1"/>
    <property type="molecule type" value="Genomic_DNA"/>
</dbReference>
<name>A0A507AHN2_9PEZI</name>
<reference evidence="2 3" key="1">
    <citation type="submission" date="2019-06" db="EMBL/GenBank/DDBJ databases">
        <title>Draft genome sequence of the filamentous fungus Phialemoniopsis curvata isolated from diesel fuel.</title>
        <authorList>
            <person name="Varaljay V.A."/>
            <person name="Lyon W.J."/>
            <person name="Crouch A.L."/>
            <person name="Drake C.E."/>
            <person name="Hollomon J.M."/>
            <person name="Nadeau L.J."/>
            <person name="Nunn H.S."/>
            <person name="Stevenson B.S."/>
            <person name="Bojanowski C.L."/>
            <person name="Crookes-Goodson W.J."/>
        </authorList>
    </citation>
    <scope>NUCLEOTIDE SEQUENCE [LARGE SCALE GENOMIC DNA]</scope>
    <source>
        <strain evidence="2 3">D216</strain>
    </source>
</reference>
<sequence length="141" mass="16591">MFKKAKKKKNKGKQPIERSSFTNLPIERSSFTTDLPMGRVSTANLVEQSVEDSRETKALKENIWREEFKTRDLNREKLQRLLWRRFGDGNFTMKDKGSKIVVKTPQKLMRVGTAFLWRCRCEWRLIVDVQSEVASVFYTKG</sequence>
<dbReference type="AlphaFoldDB" id="A0A507AHN2"/>
<proteinExistence type="predicted"/>
<keyword evidence="3" id="KW-1185">Reference proteome</keyword>
<comment type="caution">
    <text evidence="2">The sequence shown here is derived from an EMBL/GenBank/DDBJ whole genome shotgun (WGS) entry which is preliminary data.</text>
</comment>
<protein>
    <submittedName>
        <fullName evidence="2">Uncharacterized protein</fullName>
    </submittedName>
</protein>
<dbReference type="InParanoid" id="A0A507AHN2"/>
<organism evidence="2 3">
    <name type="scientific">Thyridium curvatum</name>
    <dbReference type="NCBI Taxonomy" id="1093900"/>
    <lineage>
        <taxon>Eukaryota</taxon>
        <taxon>Fungi</taxon>
        <taxon>Dikarya</taxon>
        <taxon>Ascomycota</taxon>
        <taxon>Pezizomycotina</taxon>
        <taxon>Sordariomycetes</taxon>
        <taxon>Sordariomycetidae</taxon>
        <taxon>Thyridiales</taxon>
        <taxon>Thyridiaceae</taxon>
        <taxon>Thyridium</taxon>
    </lineage>
</organism>
<feature type="region of interest" description="Disordered" evidence="1">
    <location>
        <begin position="1"/>
        <end position="28"/>
    </location>
</feature>
<evidence type="ECO:0000313" key="2">
    <source>
        <dbReference type="EMBL" id="TPX09505.1"/>
    </source>
</evidence>
<accession>A0A507AHN2</accession>